<gene>
    <name evidence="7" type="ORF">Dbus_chrXg778</name>
</gene>
<dbReference type="GO" id="GO:0019789">
    <property type="term" value="F:SUMO transferase activity"/>
    <property type="evidence" value="ECO:0007669"/>
    <property type="project" value="InterPro"/>
</dbReference>
<evidence type="ECO:0000256" key="5">
    <source>
        <dbReference type="PROSITE-ProRule" id="PRU00175"/>
    </source>
</evidence>
<keyword evidence="1" id="KW-0479">Metal-binding</keyword>
<dbReference type="OMA" id="CAWSARS"/>
<keyword evidence="2 5" id="KW-0863">Zinc-finger</keyword>
<protein>
    <submittedName>
        <fullName evidence="7">CG2709</fullName>
    </submittedName>
</protein>
<dbReference type="InterPro" id="IPR001841">
    <property type="entry name" value="Znf_RING"/>
</dbReference>
<dbReference type="STRING" id="30019.A0A0M4EUU7"/>
<dbReference type="SUPFAM" id="SSF57850">
    <property type="entry name" value="RING/U-box"/>
    <property type="match status" value="1"/>
</dbReference>
<organism evidence="7 8">
    <name type="scientific">Drosophila busckii</name>
    <name type="common">Fruit fly</name>
    <dbReference type="NCBI Taxonomy" id="30019"/>
    <lineage>
        <taxon>Eukaryota</taxon>
        <taxon>Metazoa</taxon>
        <taxon>Ecdysozoa</taxon>
        <taxon>Arthropoda</taxon>
        <taxon>Hexapoda</taxon>
        <taxon>Insecta</taxon>
        <taxon>Pterygota</taxon>
        <taxon>Neoptera</taxon>
        <taxon>Endopterygota</taxon>
        <taxon>Diptera</taxon>
        <taxon>Brachycera</taxon>
        <taxon>Muscomorpha</taxon>
        <taxon>Ephydroidea</taxon>
        <taxon>Drosophilidae</taxon>
        <taxon>Drosophila</taxon>
    </lineage>
</organism>
<dbReference type="Gene3D" id="3.30.40.10">
    <property type="entry name" value="Zinc/RING finger domain, C3HC4 (zinc finger)"/>
    <property type="match status" value="1"/>
</dbReference>
<proteinExistence type="predicted"/>
<reference evidence="7 8" key="1">
    <citation type="submission" date="2015-08" db="EMBL/GenBank/DDBJ databases">
        <title>Ancestral chromatin configuration constrains chromatin evolution on differentiating sex chromosomes in Drosophila.</title>
        <authorList>
            <person name="Zhou Q."/>
            <person name="Bachtrog D."/>
        </authorList>
    </citation>
    <scope>NUCLEOTIDE SEQUENCE [LARGE SCALE GENOMIC DNA]</scope>
    <source>
        <tissue evidence="7">Whole larvae</tissue>
    </source>
</reference>
<dbReference type="Pfam" id="PF14634">
    <property type="entry name" value="zf-RING_5"/>
    <property type="match status" value="1"/>
</dbReference>
<evidence type="ECO:0000256" key="3">
    <source>
        <dbReference type="ARBA" id="ARBA00022833"/>
    </source>
</evidence>
<dbReference type="InterPro" id="IPR017907">
    <property type="entry name" value="Znf_RING_CS"/>
</dbReference>
<dbReference type="GO" id="GO:0016925">
    <property type="term" value="P:protein sumoylation"/>
    <property type="evidence" value="ECO:0007669"/>
    <property type="project" value="TreeGrafter"/>
</dbReference>
<feature type="non-terminal residue" evidence="7">
    <location>
        <position position="1"/>
    </location>
</feature>
<evidence type="ECO:0000256" key="2">
    <source>
        <dbReference type="ARBA" id="ARBA00022771"/>
    </source>
</evidence>
<dbReference type="GO" id="GO:0008270">
    <property type="term" value="F:zinc ion binding"/>
    <property type="evidence" value="ECO:0007669"/>
    <property type="project" value="UniProtKB-KW"/>
</dbReference>
<dbReference type="Proteomes" id="UP000494163">
    <property type="component" value="Chromosome X"/>
</dbReference>
<evidence type="ECO:0000259" key="6">
    <source>
        <dbReference type="PROSITE" id="PS50089"/>
    </source>
</evidence>
<dbReference type="GO" id="GO:0000795">
    <property type="term" value="C:synaptonemal complex"/>
    <property type="evidence" value="ECO:0007669"/>
    <property type="project" value="InterPro"/>
</dbReference>
<evidence type="ECO:0000256" key="4">
    <source>
        <dbReference type="ARBA" id="ARBA00023254"/>
    </source>
</evidence>
<dbReference type="OrthoDB" id="7841769at2759"/>
<feature type="non-terminal residue" evidence="7">
    <location>
        <position position="121"/>
    </location>
</feature>
<keyword evidence="3" id="KW-0862">Zinc</keyword>
<keyword evidence="4" id="KW-0469">Meiosis</keyword>
<evidence type="ECO:0000313" key="7">
    <source>
        <dbReference type="EMBL" id="ALC48922.1"/>
    </source>
</evidence>
<sequence>PEKQNPGTINMAVARKLWIHCNRCFTHFVNRQSIMFLLACKHVICEKCVAANLGRTPSDAPTYKCPMCQQLVRGRQLGNSMPSNLKDMFHPQPWLDGIHHDVVDTFQRANCDHLDKHLKEK</sequence>
<dbReference type="SMART" id="SM00184">
    <property type="entry name" value="RING"/>
    <property type="match status" value="1"/>
</dbReference>
<keyword evidence="8" id="KW-1185">Reference proteome</keyword>
<dbReference type="PANTHER" id="PTHR22663:SF17">
    <property type="entry name" value="RING FINGER PROTEIN NARYA-RELATED"/>
    <property type="match status" value="1"/>
</dbReference>
<dbReference type="PANTHER" id="PTHR22663">
    <property type="entry name" value="RING FINGER PROTEIN NARYA-RELATED"/>
    <property type="match status" value="1"/>
</dbReference>
<feature type="domain" description="RING-type" evidence="6">
    <location>
        <begin position="21"/>
        <end position="69"/>
    </location>
</feature>
<dbReference type="PROSITE" id="PS50089">
    <property type="entry name" value="ZF_RING_2"/>
    <property type="match status" value="1"/>
</dbReference>
<evidence type="ECO:0000313" key="8">
    <source>
        <dbReference type="Proteomes" id="UP000494163"/>
    </source>
</evidence>
<dbReference type="GO" id="GO:0007129">
    <property type="term" value="P:homologous chromosome pairing at meiosis"/>
    <property type="evidence" value="ECO:0007669"/>
    <property type="project" value="TreeGrafter"/>
</dbReference>
<dbReference type="AlphaFoldDB" id="A0A0M4EUU7"/>
<dbReference type="GO" id="GO:0007131">
    <property type="term" value="P:reciprocal meiotic recombination"/>
    <property type="evidence" value="ECO:0007669"/>
    <property type="project" value="InterPro"/>
</dbReference>
<dbReference type="InterPro" id="IPR042123">
    <property type="entry name" value="Zip3/RNF212-like"/>
</dbReference>
<dbReference type="EMBL" id="CP012528">
    <property type="protein sequence ID" value="ALC48922.1"/>
    <property type="molecule type" value="Genomic_DNA"/>
</dbReference>
<name>A0A0M4EUU7_DROBS</name>
<dbReference type="InterPro" id="IPR013083">
    <property type="entry name" value="Znf_RING/FYVE/PHD"/>
</dbReference>
<evidence type="ECO:0000256" key="1">
    <source>
        <dbReference type="ARBA" id="ARBA00022723"/>
    </source>
</evidence>
<accession>A0A0M4EUU7</accession>
<dbReference type="PROSITE" id="PS00518">
    <property type="entry name" value="ZF_RING_1"/>
    <property type="match status" value="1"/>
</dbReference>